<feature type="region of interest" description="Disordered" evidence="7">
    <location>
        <begin position="485"/>
        <end position="504"/>
    </location>
</feature>
<dbReference type="CDD" id="cd11645">
    <property type="entry name" value="Precorrin_2_C20_MT"/>
    <property type="match status" value="1"/>
</dbReference>
<dbReference type="Pfam" id="PF00590">
    <property type="entry name" value="TP_methylase"/>
    <property type="match status" value="2"/>
</dbReference>
<dbReference type="InterPro" id="IPR051810">
    <property type="entry name" value="Precorrin_MeTrfase"/>
</dbReference>
<comment type="caution">
    <text evidence="9">The sequence shown here is derived from an EMBL/GenBank/DDBJ whole genome shotgun (WGS) entry which is preliminary data.</text>
</comment>
<feature type="domain" description="Tetrapyrrole methylase" evidence="8">
    <location>
        <begin position="5"/>
        <end position="219"/>
    </location>
</feature>
<keyword evidence="3" id="KW-0169">Cobalamin biosynthesis</keyword>
<dbReference type="Proteomes" id="UP001595859">
    <property type="component" value="Unassembled WGS sequence"/>
</dbReference>
<evidence type="ECO:0000256" key="4">
    <source>
        <dbReference type="ARBA" id="ARBA00022603"/>
    </source>
</evidence>
<dbReference type="CDD" id="cd11646">
    <property type="entry name" value="Precorrin_3B_C17_MT"/>
    <property type="match status" value="1"/>
</dbReference>
<dbReference type="InterPro" id="IPR003043">
    <property type="entry name" value="Uropor_MeTrfase_CS"/>
</dbReference>
<evidence type="ECO:0000259" key="8">
    <source>
        <dbReference type="Pfam" id="PF00590"/>
    </source>
</evidence>
<dbReference type="Gene3D" id="3.30.950.10">
    <property type="entry name" value="Methyltransferase, Cobalt-precorrin-4 Transmethylase, Domain 2"/>
    <property type="match status" value="2"/>
</dbReference>
<dbReference type="InterPro" id="IPR035996">
    <property type="entry name" value="4pyrrol_Methylase_sf"/>
</dbReference>
<accession>A0ABV9SAI8</accession>
<dbReference type="NCBIfam" id="TIGR01467">
    <property type="entry name" value="cobI_cbiL"/>
    <property type="match status" value="1"/>
</dbReference>
<reference evidence="10" key="1">
    <citation type="journal article" date="2019" name="Int. J. Syst. Evol. Microbiol.">
        <title>The Global Catalogue of Microorganisms (GCM) 10K type strain sequencing project: providing services to taxonomists for standard genome sequencing and annotation.</title>
        <authorList>
            <consortium name="The Broad Institute Genomics Platform"/>
            <consortium name="The Broad Institute Genome Sequencing Center for Infectious Disease"/>
            <person name="Wu L."/>
            <person name="Ma J."/>
        </authorList>
    </citation>
    <scope>NUCLEOTIDE SEQUENCE [LARGE SCALE GENOMIC DNA]</scope>
    <source>
        <strain evidence="10">ZS-22-S1</strain>
    </source>
</reference>
<evidence type="ECO:0000256" key="3">
    <source>
        <dbReference type="ARBA" id="ARBA00022573"/>
    </source>
</evidence>
<keyword evidence="6" id="KW-0949">S-adenosyl-L-methionine</keyword>
<dbReference type="GO" id="GO:0032259">
    <property type="term" value="P:methylation"/>
    <property type="evidence" value="ECO:0007669"/>
    <property type="project" value="UniProtKB-KW"/>
</dbReference>
<dbReference type="InterPro" id="IPR014776">
    <property type="entry name" value="4pyrrole_Mease_sub2"/>
</dbReference>
<protein>
    <submittedName>
        <fullName evidence="9">Precorrin-2 C(20)-methyltransferase</fullName>
        <ecNumber evidence="9">2.1.1.130</ecNumber>
    </submittedName>
</protein>
<dbReference type="PANTHER" id="PTHR47036">
    <property type="entry name" value="COBALT-FACTOR III C(17)-METHYLTRANSFERASE-RELATED"/>
    <property type="match status" value="1"/>
</dbReference>
<evidence type="ECO:0000313" key="9">
    <source>
        <dbReference type="EMBL" id="MFC4857733.1"/>
    </source>
</evidence>
<evidence type="ECO:0000256" key="6">
    <source>
        <dbReference type="ARBA" id="ARBA00022691"/>
    </source>
</evidence>
<dbReference type="InterPro" id="IPR014777">
    <property type="entry name" value="4pyrrole_Mease_sub1"/>
</dbReference>
<dbReference type="RefSeq" id="WP_378059719.1">
    <property type="nucleotide sequence ID" value="NZ_JBHSIS010000020.1"/>
</dbReference>
<dbReference type="InterPro" id="IPR012382">
    <property type="entry name" value="CobI/CbiL"/>
</dbReference>
<evidence type="ECO:0000256" key="5">
    <source>
        <dbReference type="ARBA" id="ARBA00022679"/>
    </source>
</evidence>
<dbReference type="SUPFAM" id="SSF53790">
    <property type="entry name" value="Tetrapyrrole methylase"/>
    <property type="match status" value="2"/>
</dbReference>
<gene>
    <name evidence="9" type="ORF">ACFPCV_29900</name>
</gene>
<dbReference type="Gene3D" id="3.40.1010.10">
    <property type="entry name" value="Cobalt-precorrin-4 Transmethylase, Domain 1"/>
    <property type="match status" value="2"/>
</dbReference>
<feature type="domain" description="Tetrapyrrole methylase" evidence="8">
    <location>
        <begin position="259"/>
        <end position="465"/>
    </location>
</feature>
<comment type="similarity">
    <text evidence="2">Belongs to the precorrin methyltransferase family.</text>
</comment>
<dbReference type="NCBIfam" id="NF004647">
    <property type="entry name" value="PRK05990.1"/>
    <property type="match status" value="1"/>
</dbReference>
<dbReference type="PANTHER" id="PTHR47036:SF1">
    <property type="entry name" value="COBALT-FACTOR III C(17)-METHYLTRANSFERASE-RELATED"/>
    <property type="match status" value="1"/>
</dbReference>
<dbReference type="PROSITE" id="PS00839">
    <property type="entry name" value="SUMT_1"/>
    <property type="match status" value="1"/>
</dbReference>
<proteinExistence type="inferred from homology"/>
<organism evidence="9 10">
    <name type="scientific">Actinophytocola glycyrrhizae</name>
    <dbReference type="NCBI Taxonomy" id="2044873"/>
    <lineage>
        <taxon>Bacteria</taxon>
        <taxon>Bacillati</taxon>
        <taxon>Actinomycetota</taxon>
        <taxon>Actinomycetes</taxon>
        <taxon>Pseudonocardiales</taxon>
        <taxon>Pseudonocardiaceae</taxon>
    </lineage>
</organism>
<dbReference type="GO" id="GO:0030788">
    <property type="term" value="F:precorrin-2 C20-methyltransferase activity"/>
    <property type="evidence" value="ECO:0007669"/>
    <property type="project" value="UniProtKB-EC"/>
</dbReference>
<dbReference type="InterPro" id="IPR006364">
    <property type="entry name" value="CobI/CbiL/CobIJ_dom"/>
</dbReference>
<comment type="pathway">
    <text evidence="1">Cofactor biosynthesis; adenosylcobalamin biosynthesis.</text>
</comment>
<keyword evidence="4 9" id="KW-0489">Methyltransferase</keyword>
<evidence type="ECO:0000256" key="7">
    <source>
        <dbReference type="SAM" id="MobiDB-lite"/>
    </source>
</evidence>
<evidence type="ECO:0000313" key="10">
    <source>
        <dbReference type="Proteomes" id="UP001595859"/>
    </source>
</evidence>
<keyword evidence="10" id="KW-1185">Reference proteome</keyword>
<evidence type="ECO:0000256" key="2">
    <source>
        <dbReference type="ARBA" id="ARBA00005879"/>
    </source>
</evidence>
<keyword evidence="5 9" id="KW-0808">Transferase</keyword>
<dbReference type="EC" id="2.1.1.130" evidence="9"/>
<sequence>MSTGTLYGVGLGPGDPELITLKAARLIEAADVVAYHSARHGHSIARGVAAAHLRGDQIEEQLVYPLTVETTDHPGGYRGAIADFYTESAAKLATHLDAGRDVVLLCEGDPLFYGSYMHMHTRLAGRYPTEVVPGVTSVSGAAAVLRAPLVEGEEVLTVLPGTLPPEVLADRLSGPGPAAVLKLGRNFEKVRKALTDAGRLDEARYVERATWETQRVAPLSEVDPDSVPYFALALLPSGLAAGPAPAPHGTAGAASGGAVAVVGLGPAGRPWLTPAAQEALAWADDLVGYGPYLDRVPPNPRQRRHSSGNTVEAERAALALELARGGSRVVVVSSGDPGVFAMASAVLEVADDPRWADVPVRVVPGLTAAQAVASRAGAPLGHDFCTLSLSDRLKPWDVIASRLAAAAAADFVIAIYNPASRSRREQLVAAKELLLDHRSPDTPVIIGRDVGGPEEAVEVVALAEFDPATVDMRCLLIVGSSRTRTTELPDGTRRVFTPRHYPAS</sequence>
<dbReference type="NCBIfam" id="TIGR01466">
    <property type="entry name" value="cobJ_cbiH"/>
    <property type="match status" value="1"/>
</dbReference>
<dbReference type="InterPro" id="IPR006363">
    <property type="entry name" value="Cbl_synth_CobJ/CibH_dom"/>
</dbReference>
<evidence type="ECO:0000256" key="1">
    <source>
        <dbReference type="ARBA" id="ARBA00004953"/>
    </source>
</evidence>
<dbReference type="EMBL" id="JBHSIS010000020">
    <property type="protein sequence ID" value="MFC4857733.1"/>
    <property type="molecule type" value="Genomic_DNA"/>
</dbReference>
<name>A0ABV9SAI8_9PSEU</name>
<dbReference type="InterPro" id="IPR000878">
    <property type="entry name" value="4pyrrol_Mease"/>
</dbReference>